<feature type="compositionally biased region" description="Polar residues" evidence="7">
    <location>
        <begin position="367"/>
        <end position="380"/>
    </location>
</feature>
<comment type="subcellular location">
    <subcellularLocation>
        <location evidence="1 6">Nucleus</location>
    </subcellularLocation>
</comment>
<dbReference type="Proteomes" id="UP000243797">
    <property type="component" value="Unassembled WGS sequence"/>
</dbReference>
<feature type="domain" description="BRCT" evidence="8">
    <location>
        <begin position="525"/>
        <end position="620"/>
    </location>
</feature>
<feature type="compositionally biased region" description="Basic and acidic residues" evidence="7">
    <location>
        <begin position="690"/>
        <end position="710"/>
    </location>
</feature>
<evidence type="ECO:0000256" key="1">
    <source>
        <dbReference type="ARBA" id="ARBA00004123"/>
    </source>
</evidence>
<feature type="compositionally biased region" description="Low complexity" evidence="7">
    <location>
        <begin position="639"/>
        <end position="649"/>
    </location>
</feature>
<dbReference type="InterPro" id="IPR001357">
    <property type="entry name" value="BRCT_dom"/>
</dbReference>
<sequence length="871" mass="96531">MRLITPHSLHYPITVTRLRAHQDEDISQGDPLFDYRYETTVIEGTEDNPEGEPVKRTLYSTYETDLEGTLGKFLIRPGSVISRGGTPIGDVEEACRHEVQFQGMCADCGKDMTEVTYNTVQKNTARATIKAAHSHIGLRVSQAEANKADEEAKKRLISSRKLSLVVDLDQTIIQATVDSTVGEWQNDPTNPNHDAVKHVQAFQLNDENPVAKGTWYYIKLRPGLREFLDEVVKMYELHVYTMGTRKYAEEIMKIVDPERRLFGDRILSRNESGSMTSKDLRRLFPVDTKMVVIIDDRGDVWHWSQNLIKVTAYDFFVGIGDINSSFLPKRPGIDDVPPPPQLEAPTNGSDQGNTNGTLAKSKPTRPPSTDTPESPANGDVSTIDQLISMGASTDANKLQEQTHEHDETIAAQQADRPLLQKQKILDAAEEEASSLPADSPQQNGSHPPPPSRHNLLRDDDNELHFLRQSLTTIHTKFWTEFDTLNTPSAPPPSRVSQLSHAPRVRAPSDTASPSIPDVTTIMAQIKSSILRGVHIVFSGVLPLGTPTQSHDLAVWARSFGAGVEENITKRTTHVIASPARRTAKVRQAWRRSDRIRIVTQRWLIDCLAQWRKVETGPYRIHLDIEADVATNASERFEEAAGSGSESEAAVTEEEETDGIGGKGEEGDDEGDGGKGAVDAEGDGTDTETETELKKHMPSLSREDSSLHEETKEDWDDIDGELAEFLGSDADDSGSDAESSGRASDAEGKGKKRKREGREGEEGDSEGESRLQVRKKKALERTSSLTHVEVAEGGVASREKTIDEEGEQDEEQVVQEEEDGEEEEEEEEEEEGDLEKELMAEMMKDDDDEEDGDDDGSEEGDAHADERDKKLT</sequence>
<dbReference type="GO" id="GO:0008420">
    <property type="term" value="F:RNA polymerase II CTD heptapeptide repeat phosphatase activity"/>
    <property type="evidence" value="ECO:0007669"/>
    <property type="project" value="UniProtKB-UniRule"/>
</dbReference>
<dbReference type="PROSITE" id="PS50969">
    <property type="entry name" value="FCP1"/>
    <property type="match status" value="1"/>
</dbReference>
<comment type="caution">
    <text evidence="10">The sequence shown here is derived from an EMBL/GenBank/DDBJ whole genome shotgun (WGS) entry which is preliminary data.</text>
</comment>
<feature type="region of interest" description="Disordered" evidence="7">
    <location>
        <begin position="329"/>
        <end position="380"/>
    </location>
</feature>
<evidence type="ECO:0000259" key="9">
    <source>
        <dbReference type="PROSITE" id="PS50969"/>
    </source>
</evidence>
<dbReference type="Gene3D" id="3.40.50.1000">
    <property type="entry name" value="HAD superfamily/HAD-like"/>
    <property type="match status" value="1"/>
</dbReference>
<evidence type="ECO:0000313" key="10">
    <source>
        <dbReference type="EMBL" id="PNS14280.1"/>
    </source>
</evidence>
<dbReference type="Gene3D" id="3.40.50.10190">
    <property type="entry name" value="BRCT domain"/>
    <property type="match status" value="1"/>
</dbReference>
<dbReference type="FunCoup" id="A0A2K1QHA5">
    <property type="interactions" value="773"/>
</dbReference>
<dbReference type="InParanoid" id="A0A2K1QHA5"/>
<dbReference type="EMBL" id="NKHZ01000088">
    <property type="protein sequence ID" value="PNS14280.1"/>
    <property type="molecule type" value="Genomic_DNA"/>
</dbReference>
<dbReference type="InterPro" id="IPR036412">
    <property type="entry name" value="HAD-like_sf"/>
</dbReference>
<comment type="catalytic activity">
    <reaction evidence="4 6">
        <text>O-phospho-L-seryl-[protein] + H2O = L-seryl-[protein] + phosphate</text>
        <dbReference type="Rhea" id="RHEA:20629"/>
        <dbReference type="Rhea" id="RHEA-COMP:9863"/>
        <dbReference type="Rhea" id="RHEA-COMP:11604"/>
        <dbReference type="ChEBI" id="CHEBI:15377"/>
        <dbReference type="ChEBI" id="CHEBI:29999"/>
        <dbReference type="ChEBI" id="CHEBI:43474"/>
        <dbReference type="ChEBI" id="CHEBI:83421"/>
        <dbReference type="EC" id="3.1.3.16"/>
    </reaction>
</comment>
<dbReference type="SMART" id="SM00577">
    <property type="entry name" value="CPDc"/>
    <property type="match status" value="1"/>
</dbReference>
<proteinExistence type="predicted"/>
<dbReference type="EC" id="3.1.3.16" evidence="6"/>
<feature type="compositionally biased region" description="Acidic residues" evidence="7">
    <location>
        <begin position="711"/>
        <end position="721"/>
    </location>
</feature>
<keyword evidence="3 6" id="KW-0539">Nucleus</keyword>
<dbReference type="CDD" id="cd07521">
    <property type="entry name" value="HAD_FCP1-like"/>
    <property type="match status" value="1"/>
</dbReference>
<accession>A0A2K1QHA5</accession>
<dbReference type="AlphaFoldDB" id="A0A2K1QHA5"/>
<feature type="compositionally biased region" description="Basic and acidic residues" evidence="7">
    <location>
        <begin position="859"/>
        <end position="871"/>
    </location>
</feature>
<comment type="function">
    <text evidence="6">This promotes the activity of RNA polymerase II.</text>
</comment>
<evidence type="ECO:0000256" key="5">
    <source>
        <dbReference type="ARBA" id="ARBA00048336"/>
    </source>
</evidence>
<dbReference type="SUPFAM" id="SSF52113">
    <property type="entry name" value="BRCT domain"/>
    <property type="match status" value="1"/>
</dbReference>
<keyword evidence="2 6" id="KW-0378">Hydrolase</keyword>
<feature type="domain" description="FCP1 homology" evidence="9">
    <location>
        <begin position="157"/>
        <end position="336"/>
    </location>
</feature>
<dbReference type="PANTHER" id="PTHR23081:SF36">
    <property type="entry name" value="RNA POLYMERASE II SUBUNIT A C-TERMINAL DOMAIN PHOSPHATASE"/>
    <property type="match status" value="1"/>
</dbReference>
<protein>
    <recommendedName>
        <fullName evidence="6">RNA polymerase II subunit A C-terminal domain phosphatase</fullName>
        <ecNumber evidence="6">3.1.3.16</ecNumber>
    </recommendedName>
</protein>
<dbReference type="CDD" id="cd17729">
    <property type="entry name" value="BRCT_CTDP1"/>
    <property type="match status" value="1"/>
</dbReference>
<organism evidence="10 11">
    <name type="scientific">Sphaceloma murrayae</name>
    <dbReference type="NCBI Taxonomy" id="2082308"/>
    <lineage>
        <taxon>Eukaryota</taxon>
        <taxon>Fungi</taxon>
        <taxon>Dikarya</taxon>
        <taxon>Ascomycota</taxon>
        <taxon>Pezizomycotina</taxon>
        <taxon>Dothideomycetes</taxon>
        <taxon>Dothideomycetidae</taxon>
        <taxon>Myriangiales</taxon>
        <taxon>Elsinoaceae</taxon>
        <taxon>Sphaceloma</taxon>
    </lineage>
</organism>
<feature type="compositionally biased region" description="Acidic residues" evidence="7">
    <location>
        <begin position="843"/>
        <end position="858"/>
    </location>
</feature>
<dbReference type="InterPro" id="IPR023214">
    <property type="entry name" value="HAD_sf"/>
</dbReference>
<dbReference type="PANTHER" id="PTHR23081">
    <property type="entry name" value="RNA POLYMERASE II CTD PHOSPHATASE"/>
    <property type="match status" value="1"/>
</dbReference>
<dbReference type="InterPro" id="IPR004274">
    <property type="entry name" value="FCP1_dom"/>
</dbReference>
<dbReference type="SMART" id="SM00292">
    <property type="entry name" value="BRCT"/>
    <property type="match status" value="1"/>
</dbReference>
<gene>
    <name evidence="10" type="ORF">CAC42_6793</name>
</gene>
<dbReference type="GO" id="GO:0005634">
    <property type="term" value="C:nucleus"/>
    <property type="evidence" value="ECO:0007669"/>
    <property type="project" value="UniProtKB-SubCell"/>
</dbReference>
<evidence type="ECO:0000256" key="4">
    <source>
        <dbReference type="ARBA" id="ARBA00047761"/>
    </source>
</evidence>
<dbReference type="Pfam" id="PF00533">
    <property type="entry name" value="BRCT"/>
    <property type="match status" value="1"/>
</dbReference>
<dbReference type="NCBIfam" id="TIGR02250">
    <property type="entry name" value="FCP1_euk"/>
    <property type="match status" value="1"/>
</dbReference>
<dbReference type="InterPro" id="IPR036420">
    <property type="entry name" value="BRCT_dom_sf"/>
</dbReference>
<dbReference type="InterPro" id="IPR039189">
    <property type="entry name" value="Fcp1"/>
</dbReference>
<feature type="compositionally biased region" description="Acidic residues" evidence="7">
    <location>
        <begin position="679"/>
        <end position="689"/>
    </location>
</feature>
<dbReference type="OrthoDB" id="10249888at2759"/>
<dbReference type="STRING" id="2082308.A0A2K1QHA5"/>
<name>A0A2K1QHA5_9PEZI</name>
<feature type="region of interest" description="Disordered" evidence="7">
    <location>
        <begin position="634"/>
        <end position="871"/>
    </location>
</feature>
<evidence type="ECO:0000256" key="6">
    <source>
        <dbReference type="RuleBase" id="RU366066"/>
    </source>
</evidence>
<feature type="region of interest" description="Disordered" evidence="7">
    <location>
        <begin position="485"/>
        <end position="512"/>
    </location>
</feature>
<dbReference type="PROSITE" id="PS50172">
    <property type="entry name" value="BRCT"/>
    <property type="match status" value="1"/>
</dbReference>
<dbReference type="Pfam" id="PF03031">
    <property type="entry name" value="NIF"/>
    <property type="match status" value="1"/>
</dbReference>
<feature type="region of interest" description="Disordered" evidence="7">
    <location>
        <begin position="395"/>
        <end position="457"/>
    </location>
</feature>
<evidence type="ECO:0000256" key="3">
    <source>
        <dbReference type="ARBA" id="ARBA00023242"/>
    </source>
</evidence>
<comment type="catalytic activity">
    <reaction evidence="5 6">
        <text>O-phospho-L-threonyl-[protein] + H2O = L-threonyl-[protein] + phosphate</text>
        <dbReference type="Rhea" id="RHEA:47004"/>
        <dbReference type="Rhea" id="RHEA-COMP:11060"/>
        <dbReference type="Rhea" id="RHEA-COMP:11605"/>
        <dbReference type="ChEBI" id="CHEBI:15377"/>
        <dbReference type="ChEBI" id="CHEBI:30013"/>
        <dbReference type="ChEBI" id="CHEBI:43474"/>
        <dbReference type="ChEBI" id="CHEBI:61977"/>
        <dbReference type="EC" id="3.1.3.16"/>
    </reaction>
</comment>
<dbReference type="SUPFAM" id="SSF56784">
    <property type="entry name" value="HAD-like"/>
    <property type="match status" value="1"/>
</dbReference>
<evidence type="ECO:0000256" key="7">
    <source>
        <dbReference type="SAM" id="MobiDB-lite"/>
    </source>
</evidence>
<evidence type="ECO:0000259" key="8">
    <source>
        <dbReference type="PROSITE" id="PS50172"/>
    </source>
</evidence>
<feature type="compositionally biased region" description="Acidic residues" evidence="7">
    <location>
        <begin position="803"/>
        <end position="833"/>
    </location>
</feature>
<evidence type="ECO:0000256" key="2">
    <source>
        <dbReference type="ARBA" id="ARBA00022801"/>
    </source>
</evidence>
<keyword evidence="11" id="KW-1185">Reference proteome</keyword>
<dbReference type="InterPro" id="IPR011947">
    <property type="entry name" value="FCP1_euk"/>
</dbReference>
<reference evidence="10 11" key="1">
    <citation type="submission" date="2017-06" db="EMBL/GenBank/DDBJ databases">
        <title>Draft genome sequence of a variant of Elsinoe murrayae.</title>
        <authorList>
            <person name="Cheng Q."/>
        </authorList>
    </citation>
    <scope>NUCLEOTIDE SEQUENCE [LARGE SCALE GENOMIC DNA]</scope>
    <source>
        <strain evidence="10 11">CQ-2017a</strain>
    </source>
</reference>
<feature type="compositionally biased region" description="Polar residues" evidence="7">
    <location>
        <begin position="344"/>
        <end position="358"/>
    </location>
</feature>
<evidence type="ECO:0000313" key="11">
    <source>
        <dbReference type="Proteomes" id="UP000243797"/>
    </source>
</evidence>